<evidence type="ECO:0000259" key="1">
    <source>
        <dbReference type="Pfam" id="PF00656"/>
    </source>
</evidence>
<dbReference type="PANTHER" id="PTHR22576">
    <property type="entry name" value="MUCOSA ASSOCIATED LYMPHOID TISSUE LYMPHOMA TRANSLOCATION PROTEIN 1/PARACASPASE"/>
    <property type="match status" value="1"/>
</dbReference>
<dbReference type="NCBIfam" id="NF047832">
    <property type="entry name" value="caspase_w_EACC1"/>
    <property type="match status" value="1"/>
</dbReference>
<dbReference type="InterPro" id="IPR011600">
    <property type="entry name" value="Pept_C14_caspase"/>
</dbReference>
<protein>
    <submittedName>
        <fullName evidence="2">Caspase domain-containing protein</fullName>
    </submittedName>
</protein>
<sequence length="447" mass="48017">MVTMALAPSTQRIYRALLVTNWAFPDDPGLAPLLGPEHDAEVLRAALTAPGVGLHRLADVRVVADASQRDILIALDEFFGEATRDDQLLLYYSGHGKLDLHGNLHLAARDTRSDRIMSTGIPARAVVDMMTASRAKAKVVLLDCCHSGGFKAAPDLPRHLGGKGVFVIASGLSVQLTKDAEKAGEPSPFTGFAADCLATGQPDRDGDGYVSVDDLYSHVADRMADAGLSTPQRTFDDTVDTVAIARTPLPIPRVKAPVDLPVDSSVVLADFLRAEAETKPWIQAPLYRAVAAGGQGDWSTLAALRLARLTDDVNERDRAYRQVVAANHPEWSPEAAYAIAENTIHSATAAFNPEVIVDAYKAVVEYNHPAVSPRAALKVAELQIPMVTDPHEAIRKVGGYLDLAATDPELAEMAMLTYCLLYEAADEPEVAKAYLRRAESLRASPSA</sequence>
<gene>
    <name evidence="2" type="ORF">LV75_001469</name>
</gene>
<keyword evidence="3" id="KW-1185">Reference proteome</keyword>
<comment type="caution">
    <text evidence="2">The sequence shown here is derived from an EMBL/GenBank/DDBJ whole genome shotgun (WGS) entry which is preliminary data.</text>
</comment>
<dbReference type="Gene3D" id="3.40.50.1460">
    <property type="match status" value="1"/>
</dbReference>
<dbReference type="Pfam" id="PF00656">
    <property type="entry name" value="Peptidase_C14"/>
    <property type="match status" value="1"/>
</dbReference>
<dbReference type="InterPro" id="IPR018247">
    <property type="entry name" value="EF_Hand_1_Ca_BS"/>
</dbReference>
<proteinExistence type="predicted"/>
<dbReference type="SUPFAM" id="SSF52129">
    <property type="entry name" value="Caspase-like"/>
    <property type="match status" value="1"/>
</dbReference>
<name>A0ABT1I9A1_9PSEU</name>
<dbReference type="EMBL" id="JAMTCO010000004">
    <property type="protein sequence ID" value="MCP2268981.1"/>
    <property type="molecule type" value="Genomic_DNA"/>
</dbReference>
<dbReference type="PANTHER" id="PTHR22576:SF37">
    <property type="entry name" value="MUCOSA-ASSOCIATED LYMPHOID TISSUE LYMPHOMA TRANSLOCATION PROTEIN 1"/>
    <property type="match status" value="1"/>
</dbReference>
<feature type="domain" description="Peptidase C14 caspase" evidence="1">
    <location>
        <begin position="15"/>
        <end position="225"/>
    </location>
</feature>
<dbReference type="InterPro" id="IPR029030">
    <property type="entry name" value="Caspase-like_dom_sf"/>
</dbReference>
<organism evidence="2 3">
    <name type="scientific">Actinokineospora diospyrosa</name>
    <dbReference type="NCBI Taxonomy" id="103728"/>
    <lineage>
        <taxon>Bacteria</taxon>
        <taxon>Bacillati</taxon>
        <taxon>Actinomycetota</taxon>
        <taxon>Actinomycetes</taxon>
        <taxon>Pseudonocardiales</taxon>
        <taxon>Pseudonocardiaceae</taxon>
        <taxon>Actinokineospora</taxon>
    </lineage>
</organism>
<dbReference type="Proteomes" id="UP001205185">
    <property type="component" value="Unassembled WGS sequence"/>
</dbReference>
<dbReference type="PROSITE" id="PS00018">
    <property type="entry name" value="EF_HAND_1"/>
    <property type="match status" value="1"/>
</dbReference>
<reference evidence="2 3" key="1">
    <citation type="submission" date="2022-06" db="EMBL/GenBank/DDBJ databases">
        <title>Genomic Encyclopedia of Archaeal and Bacterial Type Strains, Phase II (KMG-II): from individual species to whole genera.</title>
        <authorList>
            <person name="Goeker M."/>
        </authorList>
    </citation>
    <scope>NUCLEOTIDE SEQUENCE [LARGE SCALE GENOMIC DNA]</scope>
    <source>
        <strain evidence="2 3">DSM 44255</strain>
    </source>
</reference>
<evidence type="ECO:0000313" key="2">
    <source>
        <dbReference type="EMBL" id="MCP2268981.1"/>
    </source>
</evidence>
<evidence type="ECO:0000313" key="3">
    <source>
        <dbReference type="Proteomes" id="UP001205185"/>
    </source>
</evidence>
<accession>A0ABT1I9A1</accession>
<dbReference type="InterPro" id="IPR052039">
    <property type="entry name" value="Caspase-related_regulators"/>
</dbReference>